<gene>
    <name evidence="2" type="ORF">KSP39_PZI016457</name>
</gene>
<feature type="region of interest" description="Disordered" evidence="1">
    <location>
        <begin position="38"/>
        <end position="66"/>
    </location>
</feature>
<protein>
    <submittedName>
        <fullName evidence="2">Uncharacterized protein</fullName>
    </submittedName>
</protein>
<evidence type="ECO:0000256" key="1">
    <source>
        <dbReference type="SAM" id="MobiDB-lite"/>
    </source>
</evidence>
<dbReference type="AlphaFoldDB" id="A0AAP0B685"/>
<name>A0AAP0B685_9ASPA</name>
<comment type="caution">
    <text evidence="2">The sequence shown here is derived from an EMBL/GenBank/DDBJ whole genome shotgun (WGS) entry which is preliminary data.</text>
</comment>
<proteinExistence type="predicted"/>
<dbReference type="EMBL" id="JBBWWQ010000014">
    <property type="protein sequence ID" value="KAK8930644.1"/>
    <property type="molecule type" value="Genomic_DNA"/>
</dbReference>
<dbReference type="Proteomes" id="UP001418222">
    <property type="component" value="Unassembled WGS sequence"/>
</dbReference>
<organism evidence="2 3">
    <name type="scientific">Platanthera zijinensis</name>
    <dbReference type="NCBI Taxonomy" id="2320716"/>
    <lineage>
        <taxon>Eukaryota</taxon>
        <taxon>Viridiplantae</taxon>
        <taxon>Streptophyta</taxon>
        <taxon>Embryophyta</taxon>
        <taxon>Tracheophyta</taxon>
        <taxon>Spermatophyta</taxon>
        <taxon>Magnoliopsida</taxon>
        <taxon>Liliopsida</taxon>
        <taxon>Asparagales</taxon>
        <taxon>Orchidaceae</taxon>
        <taxon>Orchidoideae</taxon>
        <taxon>Orchideae</taxon>
        <taxon>Orchidinae</taxon>
        <taxon>Platanthera</taxon>
    </lineage>
</organism>
<feature type="compositionally biased region" description="Basic and acidic residues" evidence="1">
    <location>
        <begin position="38"/>
        <end position="52"/>
    </location>
</feature>
<reference evidence="2 3" key="1">
    <citation type="journal article" date="2022" name="Nat. Plants">
        <title>Genomes of leafy and leafless Platanthera orchids illuminate the evolution of mycoheterotrophy.</title>
        <authorList>
            <person name="Li M.H."/>
            <person name="Liu K.W."/>
            <person name="Li Z."/>
            <person name="Lu H.C."/>
            <person name="Ye Q.L."/>
            <person name="Zhang D."/>
            <person name="Wang J.Y."/>
            <person name="Li Y.F."/>
            <person name="Zhong Z.M."/>
            <person name="Liu X."/>
            <person name="Yu X."/>
            <person name="Liu D.K."/>
            <person name="Tu X.D."/>
            <person name="Liu B."/>
            <person name="Hao Y."/>
            <person name="Liao X.Y."/>
            <person name="Jiang Y.T."/>
            <person name="Sun W.H."/>
            <person name="Chen J."/>
            <person name="Chen Y.Q."/>
            <person name="Ai Y."/>
            <person name="Zhai J.W."/>
            <person name="Wu S.S."/>
            <person name="Zhou Z."/>
            <person name="Hsiao Y.Y."/>
            <person name="Wu W.L."/>
            <person name="Chen Y.Y."/>
            <person name="Lin Y.F."/>
            <person name="Hsu J.L."/>
            <person name="Li C.Y."/>
            <person name="Wang Z.W."/>
            <person name="Zhao X."/>
            <person name="Zhong W.Y."/>
            <person name="Ma X.K."/>
            <person name="Ma L."/>
            <person name="Huang J."/>
            <person name="Chen G.Z."/>
            <person name="Huang M.Z."/>
            <person name="Huang L."/>
            <person name="Peng D.H."/>
            <person name="Luo Y.B."/>
            <person name="Zou S.Q."/>
            <person name="Chen S.P."/>
            <person name="Lan S."/>
            <person name="Tsai W.C."/>
            <person name="Van de Peer Y."/>
            <person name="Liu Z.J."/>
        </authorList>
    </citation>
    <scope>NUCLEOTIDE SEQUENCE [LARGE SCALE GENOMIC DNA]</scope>
    <source>
        <strain evidence="2">Lor287</strain>
    </source>
</reference>
<evidence type="ECO:0000313" key="3">
    <source>
        <dbReference type="Proteomes" id="UP001418222"/>
    </source>
</evidence>
<accession>A0AAP0B685</accession>
<sequence length="66" mass="7221">MVTKSSSTHFGPNFFKTEICPSLGPVDVFYVEAQIKAKVDESSEDSSDKYSGDSDEDGSESFEAIF</sequence>
<keyword evidence="3" id="KW-1185">Reference proteome</keyword>
<evidence type="ECO:0000313" key="2">
    <source>
        <dbReference type="EMBL" id="KAK8930644.1"/>
    </source>
</evidence>